<accession>A0ABR5N7E8</accession>
<evidence type="ECO:0000313" key="2">
    <source>
        <dbReference type="Proteomes" id="UP000051063"/>
    </source>
</evidence>
<protein>
    <submittedName>
        <fullName evidence="1">Uncharacterized protein</fullName>
    </submittedName>
</protein>
<name>A0ABR5N7E8_BRECH</name>
<comment type="caution">
    <text evidence="1">The sequence shown here is derived from an EMBL/GenBank/DDBJ whole genome shotgun (WGS) entry which is preliminary data.</text>
</comment>
<dbReference type="EMBL" id="LJJB01000010">
    <property type="protein sequence ID" value="KQL46549.1"/>
    <property type="molecule type" value="Genomic_DNA"/>
</dbReference>
<keyword evidence="2" id="KW-1185">Reference proteome</keyword>
<organism evidence="1 2">
    <name type="scientific">Brevibacillus choshinensis</name>
    <dbReference type="NCBI Taxonomy" id="54911"/>
    <lineage>
        <taxon>Bacteria</taxon>
        <taxon>Bacillati</taxon>
        <taxon>Bacillota</taxon>
        <taxon>Bacilli</taxon>
        <taxon>Bacillales</taxon>
        <taxon>Paenibacillaceae</taxon>
        <taxon>Brevibacillus</taxon>
    </lineage>
</organism>
<reference evidence="1 2" key="1">
    <citation type="submission" date="2015-09" db="EMBL/GenBank/DDBJ databases">
        <title>Genome sequencing project for genomic taxonomy and phylogenomics of Bacillus-like bacteria.</title>
        <authorList>
            <person name="Liu B."/>
            <person name="Wang J."/>
            <person name="Zhu Y."/>
            <person name="Liu G."/>
            <person name="Chen Q."/>
            <person name="Chen Z."/>
            <person name="Lan J."/>
            <person name="Che J."/>
            <person name="Ge C."/>
            <person name="Shi H."/>
            <person name="Pan Z."/>
            <person name="Liu X."/>
        </authorList>
    </citation>
    <scope>NUCLEOTIDE SEQUENCE [LARGE SCALE GENOMIC DNA]</scope>
    <source>
        <strain evidence="1 2">DSM 8552</strain>
    </source>
</reference>
<proteinExistence type="predicted"/>
<evidence type="ECO:0000313" key="1">
    <source>
        <dbReference type="EMBL" id="KQL46549.1"/>
    </source>
</evidence>
<gene>
    <name evidence="1" type="ORF">AN963_16635</name>
</gene>
<sequence length="94" mass="9801">MVFQASRIKEKVERANVLPIKGTKVASGITIATTAGTPATKVVVTIGGKALATQDFTDGVELRAQKNASGVPTIDIVDGNNNLIDITNPIRVSL</sequence>
<dbReference type="Proteomes" id="UP000051063">
    <property type="component" value="Unassembled WGS sequence"/>
</dbReference>